<dbReference type="EMBL" id="LT629799">
    <property type="protein sequence ID" value="SDU83123.1"/>
    <property type="molecule type" value="Genomic_DNA"/>
</dbReference>
<sequence length="139" mass="14571">MAAVSGPDARTVTRHPFVYAVLRAVPRVDRGEFVNVGVVLYCQALDHLAAAVAVDPVRLRAIAPDVDLDAVRTAAEAVVLASRTPVGSARENEGLAVRFGMLTAPKSTVVQPSPVHAGLTTDPGQTMTQLLTRLVAPPV</sequence>
<dbReference type="Proteomes" id="UP000198825">
    <property type="component" value="Chromosome I"/>
</dbReference>
<dbReference type="STRING" id="546874.SAMN04488544_0633"/>
<dbReference type="InterPro" id="IPR021398">
    <property type="entry name" value="DUF3037"/>
</dbReference>
<dbReference type="AlphaFoldDB" id="A0A1H2LQ41"/>
<keyword evidence="2" id="KW-1185">Reference proteome</keyword>
<dbReference type="RefSeq" id="WP_231918414.1">
    <property type="nucleotide sequence ID" value="NZ_LT629799.1"/>
</dbReference>
<proteinExistence type="predicted"/>
<protein>
    <recommendedName>
        <fullName evidence="3">DUF3037 domain-containing protein</fullName>
    </recommendedName>
</protein>
<dbReference type="Pfam" id="PF11236">
    <property type="entry name" value="DUF3037"/>
    <property type="match status" value="1"/>
</dbReference>
<evidence type="ECO:0000313" key="1">
    <source>
        <dbReference type="EMBL" id="SDU83123.1"/>
    </source>
</evidence>
<evidence type="ECO:0008006" key="3">
    <source>
        <dbReference type="Google" id="ProtNLM"/>
    </source>
</evidence>
<accession>A0A1H2LQ41</accession>
<organism evidence="1 2">
    <name type="scientific">Microlunatus sagamiharensis</name>
    <dbReference type="NCBI Taxonomy" id="546874"/>
    <lineage>
        <taxon>Bacteria</taxon>
        <taxon>Bacillati</taxon>
        <taxon>Actinomycetota</taxon>
        <taxon>Actinomycetes</taxon>
        <taxon>Propionibacteriales</taxon>
        <taxon>Propionibacteriaceae</taxon>
        <taxon>Microlunatus</taxon>
    </lineage>
</organism>
<evidence type="ECO:0000313" key="2">
    <source>
        <dbReference type="Proteomes" id="UP000198825"/>
    </source>
</evidence>
<reference evidence="2" key="1">
    <citation type="submission" date="2016-10" db="EMBL/GenBank/DDBJ databases">
        <authorList>
            <person name="Varghese N."/>
            <person name="Submissions S."/>
        </authorList>
    </citation>
    <scope>NUCLEOTIDE SEQUENCE [LARGE SCALE GENOMIC DNA]</scope>
    <source>
        <strain evidence="2">DSM 21743</strain>
    </source>
</reference>
<name>A0A1H2LQ41_9ACTN</name>
<gene>
    <name evidence="1" type="ORF">SAMN04488544_0633</name>
</gene>